<feature type="region of interest" description="Disordered" evidence="1">
    <location>
        <begin position="1"/>
        <end position="34"/>
    </location>
</feature>
<feature type="compositionally biased region" description="Basic and acidic residues" evidence="1">
    <location>
        <begin position="1"/>
        <end position="10"/>
    </location>
</feature>
<dbReference type="Proteomes" id="UP000887013">
    <property type="component" value="Unassembled WGS sequence"/>
</dbReference>
<organism evidence="2 3">
    <name type="scientific">Nephila pilipes</name>
    <name type="common">Giant wood spider</name>
    <name type="synonym">Nephila maculata</name>
    <dbReference type="NCBI Taxonomy" id="299642"/>
    <lineage>
        <taxon>Eukaryota</taxon>
        <taxon>Metazoa</taxon>
        <taxon>Ecdysozoa</taxon>
        <taxon>Arthropoda</taxon>
        <taxon>Chelicerata</taxon>
        <taxon>Arachnida</taxon>
        <taxon>Araneae</taxon>
        <taxon>Araneomorphae</taxon>
        <taxon>Entelegynae</taxon>
        <taxon>Araneoidea</taxon>
        <taxon>Nephilidae</taxon>
        <taxon>Nephila</taxon>
    </lineage>
</organism>
<reference evidence="2" key="1">
    <citation type="submission" date="2020-08" db="EMBL/GenBank/DDBJ databases">
        <title>Multicomponent nature underlies the extraordinary mechanical properties of spider dragline silk.</title>
        <authorList>
            <person name="Kono N."/>
            <person name="Nakamura H."/>
            <person name="Mori M."/>
            <person name="Yoshida Y."/>
            <person name="Ohtoshi R."/>
            <person name="Malay A.D."/>
            <person name="Moran D.A.P."/>
            <person name="Tomita M."/>
            <person name="Numata K."/>
            <person name="Arakawa K."/>
        </authorList>
    </citation>
    <scope>NUCLEOTIDE SEQUENCE</scope>
</reference>
<dbReference type="AlphaFoldDB" id="A0A8X6Q202"/>
<name>A0A8X6Q202_NEPPI</name>
<evidence type="ECO:0000313" key="3">
    <source>
        <dbReference type="Proteomes" id="UP000887013"/>
    </source>
</evidence>
<gene>
    <name evidence="2" type="ORF">NPIL_427521</name>
</gene>
<protein>
    <submittedName>
        <fullName evidence="2">Uncharacterized protein</fullName>
    </submittedName>
</protein>
<keyword evidence="3" id="KW-1185">Reference proteome</keyword>
<evidence type="ECO:0000313" key="2">
    <source>
        <dbReference type="EMBL" id="GFT95952.1"/>
    </source>
</evidence>
<accession>A0A8X6Q202</accession>
<sequence>MGCREVEPAKTGRKRGSSVVGSEVNEVRSETPSSVGGESAVAAFIAPNGNVGHSPALVLELRIQLFLHLDKSDARWSRVNVGVDFVKVTALLPWLLMAYM</sequence>
<dbReference type="EMBL" id="BMAW01121834">
    <property type="protein sequence ID" value="GFT95952.1"/>
    <property type="molecule type" value="Genomic_DNA"/>
</dbReference>
<comment type="caution">
    <text evidence="2">The sequence shown here is derived from an EMBL/GenBank/DDBJ whole genome shotgun (WGS) entry which is preliminary data.</text>
</comment>
<proteinExistence type="predicted"/>
<evidence type="ECO:0000256" key="1">
    <source>
        <dbReference type="SAM" id="MobiDB-lite"/>
    </source>
</evidence>